<feature type="non-terminal residue" evidence="2">
    <location>
        <position position="1"/>
    </location>
</feature>
<gene>
    <name evidence="2" type="ORF">S12H4_20520</name>
</gene>
<sequence length="150" mass="17332">AGLGHRFSIIVASDKCIPKMYENLVNYGLINRLASFESVDLGVNDFQKDKTETMRRIHKAAERAIHEKFAEVIILGCTMEFGFYKELQEELKIPVIDAIVAPIKYAEFMIELRKNFGWGHSKICSYKSPPISEIKEWKLSDQYPEMKGLW</sequence>
<dbReference type="AlphaFoldDB" id="X1SA92"/>
<dbReference type="PANTHER" id="PTHR28047">
    <property type="entry name" value="PROTEIN DCG1"/>
    <property type="match status" value="1"/>
</dbReference>
<accession>X1SA92</accession>
<organism evidence="2">
    <name type="scientific">marine sediment metagenome</name>
    <dbReference type="NCBI Taxonomy" id="412755"/>
    <lineage>
        <taxon>unclassified sequences</taxon>
        <taxon>metagenomes</taxon>
        <taxon>ecological metagenomes</taxon>
    </lineage>
</organism>
<evidence type="ECO:0000256" key="1">
    <source>
        <dbReference type="ARBA" id="ARBA00038414"/>
    </source>
</evidence>
<dbReference type="EMBL" id="BARW01010416">
    <property type="protein sequence ID" value="GAI76006.1"/>
    <property type="molecule type" value="Genomic_DNA"/>
</dbReference>
<dbReference type="InterPro" id="IPR001920">
    <property type="entry name" value="Asp/Glu_race"/>
</dbReference>
<comment type="caution">
    <text evidence="2">The sequence shown here is derived from an EMBL/GenBank/DDBJ whole genome shotgun (WGS) entry which is preliminary data.</text>
</comment>
<dbReference type="Pfam" id="PF01177">
    <property type="entry name" value="Asp_Glu_race"/>
    <property type="match status" value="1"/>
</dbReference>
<dbReference type="SUPFAM" id="SSF53681">
    <property type="entry name" value="Aspartate/glutamate racemase"/>
    <property type="match status" value="1"/>
</dbReference>
<dbReference type="InterPro" id="IPR053714">
    <property type="entry name" value="Iso_Racemase_Enz_sf"/>
</dbReference>
<evidence type="ECO:0008006" key="3">
    <source>
        <dbReference type="Google" id="ProtNLM"/>
    </source>
</evidence>
<comment type="similarity">
    <text evidence="1">Belongs to the HyuE racemase family.</text>
</comment>
<dbReference type="InterPro" id="IPR052186">
    <property type="entry name" value="Hydantoin_racemase-like"/>
</dbReference>
<proteinExistence type="inferred from homology"/>
<dbReference type="PANTHER" id="PTHR28047:SF5">
    <property type="entry name" value="PROTEIN DCG1"/>
    <property type="match status" value="1"/>
</dbReference>
<name>X1SA92_9ZZZZ</name>
<protein>
    <recommendedName>
        <fullName evidence="3">Hydantoin racemase</fullName>
    </recommendedName>
</protein>
<evidence type="ECO:0000313" key="2">
    <source>
        <dbReference type="EMBL" id="GAI76006.1"/>
    </source>
</evidence>
<dbReference type="GO" id="GO:0047661">
    <property type="term" value="F:amino-acid racemase activity"/>
    <property type="evidence" value="ECO:0007669"/>
    <property type="project" value="InterPro"/>
</dbReference>
<dbReference type="InterPro" id="IPR015942">
    <property type="entry name" value="Asp/Glu/hydantoin_racemase"/>
</dbReference>
<dbReference type="Gene3D" id="3.40.50.12500">
    <property type="match status" value="1"/>
</dbReference>
<reference evidence="2" key="1">
    <citation type="journal article" date="2014" name="Front. Microbiol.">
        <title>High frequency of phylogenetically diverse reductive dehalogenase-homologous genes in deep subseafloor sedimentary metagenomes.</title>
        <authorList>
            <person name="Kawai M."/>
            <person name="Futagami T."/>
            <person name="Toyoda A."/>
            <person name="Takaki Y."/>
            <person name="Nishi S."/>
            <person name="Hori S."/>
            <person name="Arai W."/>
            <person name="Tsubouchi T."/>
            <person name="Morono Y."/>
            <person name="Uchiyama I."/>
            <person name="Ito T."/>
            <person name="Fujiyama A."/>
            <person name="Inagaki F."/>
            <person name="Takami H."/>
        </authorList>
    </citation>
    <scope>NUCLEOTIDE SEQUENCE</scope>
    <source>
        <strain evidence="2">Expedition CK06-06</strain>
    </source>
</reference>